<evidence type="ECO:0000259" key="2">
    <source>
        <dbReference type="Pfam" id="PF14111"/>
    </source>
</evidence>
<feature type="compositionally biased region" description="Basic and acidic residues" evidence="1">
    <location>
        <begin position="311"/>
        <end position="320"/>
    </location>
</feature>
<feature type="region of interest" description="Disordered" evidence="1">
    <location>
        <begin position="428"/>
        <end position="459"/>
    </location>
</feature>
<keyword evidence="4" id="KW-1185">Reference proteome</keyword>
<dbReference type="eggNOG" id="KOG1075">
    <property type="taxonomic scope" value="Eukaryota"/>
</dbReference>
<accession>A0A087GWV5</accession>
<dbReference type="InterPro" id="IPR025558">
    <property type="entry name" value="DUF4283"/>
</dbReference>
<evidence type="ECO:0000313" key="3">
    <source>
        <dbReference type="EMBL" id="KFK34357.1"/>
    </source>
</evidence>
<dbReference type="Pfam" id="PF14111">
    <property type="entry name" value="DUF4283"/>
    <property type="match status" value="1"/>
</dbReference>
<proteinExistence type="predicted"/>
<protein>
    <recommendedName>
        <fullName evidence="2">DUF4283 domain-containing protein</fullName>
    </recommendedName>
</protein>
<organism evidence="3 4">
    <name type="scientific">Arabis alpina</name>
    <name type="common">Alpine rock-cress</name>
    <dbReference type="NCBI Taxonomy" id="50452"/>
    <lineage>
        <taxon>Eukaryota</taxon>
        <taxon>Viridiplantae</taxon>
        <taxon>Streptophyta</taxon>
        <taxon>Embryophyta</taxon>
        <taxon>Tracheophyta</taxon>
        <taxon>Spermatophyta</taxon>
        <taxon>Magnoliopsida</taxon>
        <taxon>eudicotyledons</taxon>
        <taxon>Gunneridae</taxon>
        <taxon>Pentapetalae</taxon>
        <taxon>rosids</taxon>
        <taxon>malvids</taxon>
        <taxon>Brassicales</taxon>
        <taxon>Brassicaceae</taxon>
        <taxon>Arabideae</taxon>
        <taxon>Arabis</taxon>
    </lineage>
</organism>
<feature type="compositionally biased region" description="Polar residues" evidence="1">
    <location>
        <begin position="251"/>
        <end position="262"/>
    </location>
</feature>
<feature type="region of interest" description="Disordered" evidence="1">
    <location>
        <begin position="241"/>
        <end position="265"/>
    </location>
</feature>
<dbReference type="EMBL" id="CM002873">
    <property type="protein sequence ID" value="KFK34357.1"/>
    <property type="molecule type" value="Genomic_DNA"/>
</dbReference>
<dbReference type="PANTHER" id="PTHR31286">
    <property type="entry name" value="GLYCINE-RICH CELL WALL STRUCTURAL PROTEIN 1.8-LIKE"/>
    <property type="match status" value="1"/>
</dbReference>
<dbReference type="Proteomes" id="UP000029120">
    <property type="component" value="Chromosome 5"/>
</dbReference>
<dbReference type="Gramene" id="KFK34357">
    <property type="protein sequence ID" value="KFK34357"/>
    <property type="gene ID" value="AALP_AA5G134700"/>
</dbReference>
<dbReference type="OrthoDB" id="1112995at2759"/>
<feature type="region of interest" description="Disordered" evidence="1">
    <location>
        <begin position="142"/>
        <end position="185"/>
    </location>
</feature>
<evidence type="ECO:0000313" key="4">
    <source>
        <dbReference type="Proteomes" id="UP000029120"/>
    </source>
</evidence>
<gene>
    <name evidence="3" type="ordered locus">AALP_Aa5g134700</name>
</gene>
<feature type="domain" description="DUF4283" evidence="2">
    <location>
        <begin position="1"/>
        <end position="41"/>
    </location>
</feature>
<feature type="region of interest" description="Disordered" evidence="1">
    <location>
        <begin position="311"/>
        <end position="334"/>
    </location>
</feature>
<dbReference type="PANTHER" id="PTHR31286:SF178">
    <property type="entry name" value="DUF4283 DOMAIN-CONTAINING PROTEIN"/>
    <property type="match status" value="1"/>
</dbReference>
<dbReference type="AlphaFoldDB" id="A0A087GWV5"/>
<dbReference type="InterPro" id="IPR040256">
    <property type="entry name" value="At4g02000-like"/>
</dbReference>
<evidence type="ECO:0000256" key="1">
    <source>
        <dbReference type="SAM" id="MobiDB-lite"/>
    </source>
</evidence>
<name>A0A087GWV5_ARAAL</name>
<feature type="compositionally biased region" description="Basic and acidic residues" evidence="1">
    <location>
        <begin position="142"/>
        <end position="178"/>
    </location>
</feature>
<sequence length="459" mass="52747">MGDGRVHFRFQREEDLQLVLDNRPYHYDGSMIALERWVPTVRRDFPNTIPFWIIIRGLPDYRREEKTVRSIGEDLGEFHEVDVTEPILKVRVTLDCNSPLILRRETVDVDTLCILDLQYEKLHKYCTRCLRLTQEALVCPERPREPQQHREVRRDPPRRREMEQARTRPRNHRDERRLPLAPPRLARELKEKVEEEIASSSKPKPVRRDLLAELETSRSLEVVPPITKPSTKEWVRRTFRQADISDETHPNRNNGEELQTQPELKRSKVRAPWYRTTVEEAAIANEVFSQTAKWQAAEDLTASEKEIETLEAAEREDKRSPSRVSSTGLLDFGNGPEIREAQQAEASVELVDQQSTTLGMGLFPNFSPNDIISPLKGLVKTDRKNTQRKHNSLGVRKKIAHSPFHGNRVHQHIALAALETSNVLADVFQPSSSKTDPGDGEISKEPQGPVVKEKPPANA</sequence>
<reference evidence="4" key="1">
    <citation type="journal article" date="2015" name="Nat. Plants">
        <title>Genome expansion of Arabis alpina linked with retrotransposition and reduced symmetric DNA methylation.</title>
        <authorList>
            <person name="Willing E.M."/>
            <person name="Rawat V."/>
            <person name="Mandakova T."/>
            <person name="Maumus F."/>
            <person name="James G.V."/>
            <person name="Nordstroem K.J."/>
            <person name="Becker C."/>
            <person name="Warthmann N."/>
            <person name="Chica C."/>
            <person name="Szarzynska B."/>
            <person name="Zytnicki M."/>
            <person name="Albani M.C."/>
            <person name="Kiefer C."/>
            <person name="Bergonzi S."/>
            <person name="Castaings L."/>
            <person name="Mateos J.L."/>
            <person name="Berns M.C."/>
            <person name="Bujdoso N."/>
            <person name="Piofczyk T."/>
            <person name="de Lorenzo L."/>
            <person name="Barrero-Sicilia C."/>
            <person name="Mateos I."/>
            <person name="Piednoel M."/>
            <person name="Hagmann J."/>
            <person name="Chen-Min-Tao R."/>
            <person name="Iglesias-Fernandez R."/>
            <person name="Schuster S.C."/>
            <person name="Alonso-Blanco C."/>
            <person name="Roudier F."/>
            <person name="Carbonero P."/>
            <person name="Paz-Ares J."/>
            <person name="Davis S.J."/>
            <person name="Pecinka A."/>
            <person name="Quesneville H."/>
            <person name="Colot V."/>
            <person name="Lysak M.A."/>
            <person name="Weigel D."/>
            <person name="Coupland G."/>
            <person name="Schneeberger K."/>
        </authorList>
    </citation>
    <scope>NUCLEOTIDE SEQUENCE [LARGE SCALE GENOMIC DNA]</scope>
    <source>
        <strain evidence="4">cv. Pajares</strain>
    </source>
</reference>